<accession>A0ABN5ISC6</accession>
<sequence length="69" mass="7012">MFPPSFPAPSVIPALVAGTPGSADTRDASGPPAVRPSRPCGGERGSRHKGGNDGDLWVMSELCPPTSPN</sequence>
<protein>
    <submittedName>
        <fullName evidence="2">Uncharacterized protein</fullName>
    </submittedName>
</protein>
<dbReference type="Proteomes" id="UP000240527">
    <property type="component" value="Chromosome"/>
</dbReference>
<keyword evidence="3" id="KW-1185">Reference proteome</keyword>
<evidence type="ECO:0000313" key="2">
    <source>
        <dbReference type="EMBL" id="AVQ01169.1"/>
    </source>
</evidence>
<reference evidence="2 3" key="1">
    <citation type="journal article" date="2015" name="Biotechnol. Bioeng.">
        <title>Genome sequence and phenotypic characterization of Caulobacter segnis.</title>
        <authorList>
            <person name="Patel S."/>
            <person name="Fletcher B."/>
            <person name="Scott D.C."/>
            <person name="Ely B."/>
        </authorList>
    </citation>
    <scope>NUCLEOTIDE SEQUENCE [LARGE SCALE GENOMIC DNA]</scope>
    <source>
        <strain evidence="2 3">TK0059</strain>
    </source>
</reference>
<organism evidence="2 3">
    <name type="scientific">Caulobacter segnis</name>
    <dbReference type="NCBI Taxonomy" id="88688"/>
    <lineage>
        <taxon>Bacteria</taxon>
        <taxon>Pseudomonadati</taxon>
        <taxon>Pseudomonadota</taxon>
        <taxon>Alphaproteobacteria</taxon>
        <taxon>Caulobacterales</taxon>
        <taxon>Caulobacteraceae</taxon>
        <taxon>Caulobacter</taxon>
    </lineage>
</organism>
<dbReference type="EMBL" id="CP027850">
    <property type="protein sequence ID" value="AVQ01169.1"/>
    <property type="molecule type" value="Genomic_DNA"/>
</dbReference>
<evidence type="ECO:0000313" key="3">
    <source>
        <dbReference type="Proteomes" id="UP000240527"/>
    </source>
</evidence>
<feature type="region of interest" description="Disordered" evidence="1">
    <location>
        <begin position="1"/>
        <end position="69"/>
    </location>
</feature>
<name>A0ABN5ISC6_9CAUL</name>
<gene>
    <name evidence="2" type="ORF">B7G68_04420</name>
</gene>
<proteinExistence type="predicted"/>
<evidence type="ECO:0000256" key="1">
    <source>
        <dbReference type="SAM" id="MobiDB-lite"/>
    </source>
</evidence>